<protein>
    <submittedName>
        <fullName evidence="8">Glutamate transport system substrate-binding protein</fullName>
    </submittedName>
</protein>
<keyword evidence="6" id="KW-0812">Transmembrane</keyword>
<feature type="transmembrane region" description="Helical" evidence="6">
    <location>
        <begin position="37"/>
        <end position="56"/>
    </location>
</feature>
<dbReference type="GO" id="GO:0006865">
    <property type="term" value="P:amino acid transport"/>
    <property type="evidence" value="ECO:0007669"/>
    <property type="project" value="TreeGrafter"/>
</dbReference>
<dbReference type="SMART" id="SM00062">
    <property type="entry name" value="PBPb"/>
    <property type="match status" value="1"/>
</dbReference>
<dbReference type="STRING" id="35622.SAMN04489764_3112"/>
<organism evidence="8 9">
    <name type="scientific">Thermostaphylospora chromogena</name>
    <dbReference type="NCBI Taxonomy" id="35622"/>
    <lineage>
        <taxon>Bacteria</taxon>
        <taxon>Bacillati</taxon>
        <taxon>Actinomycetota</taxon>
        <taxon>Actinomycetes</taxon>
        <taxon>Streptosporangiales</taxon>
        <taxon>Thermomonosporaceae</taxon>
        <taxon>Thermostaphylospora</taxon>
    </lineage>
</organism>
<dbReference type="PROSITE" id="PS01039">
    <property type="entry name" value="SBP_BACTERIAL_3"/>
    <property type="match status" value="1"/>
</dbReference>
<evidence type="ECO:0000256" key="1">
    <source>
        <dbReference type="ARBA" id="ARBA00010333"/>
    </source>
</evidence>
<evidence type="ECO:0000313" key="8">
    <source>
        <dbReference type="EMBL" id="SDR02997.1"/>
    </source>
</evidence>
<dbReference type="OrthoDB" id="4963533at2"/>
<proteinExistence type="inferred from homology"/>
<evidence type="ECO:0000256" key="4">
    <source>
        <dbReference type="RuleBase" id="RU003744"/>
    </source>
</evidence>
<dbReference type="PANTHER" id="PTHR30085:SF6">
    <property type="entry name" value="ABC TRANSPORTER GLUTAMINE-BINDING PROTEIN GLNH"/>
    <property type="match status" value="1"/>
</dbReference>
<evidence type="ECO:0000256" key="6">
    <source>
        <dbReference type="SAM" id="Phobius"/>
    </source>
</evidence>
<dbReference type="RefSeq" id="WP_093259681.1">
    <property type="nucleotide sequence ID" value="NZ_FNKK01000002.1"/>
</dbReference>
<evidence type="ECO:0000256" key="5">
    <source>
        <dbReference type="SAM" id="MobiDB-lite"/>
    </source>
</evidence>
<dbReference type="InterPro" id="IPR018313">
    <property type="entry name" value="SBP_3_CS"/>
</dbReference>
<evidence type="ECO:0000256" key="2">
    <source>
        <dbReference type="ARBA" id="ARBA00022448"/>
    </source>
</evidence>
<keyword evidence="6" id="KW-0472">Membrane</keyword>
<feature type="region of interest" description="Disordered" evidence="5">
    <location>
        <begin position="1"/>
        <end position="30"/>
    </location>
</feature>
<reference evidence="8 9" key="1">
    <citation type="submission" date="2016-10" db="EMBL/GenBank/DDBJ databases">
        <authorList>
            <person name="de Groot N.N."/>
        </authorList>
    </citation>
    <scope>NUCLEOTIDE SEQUENCE [LARGE SCALE GENOMIC DNA]</scope>
    <source>
        <strain evidence="8 9">DSM 43794</strain>
    </source>
</reference>
<dbReference type="GO" id="GO:0005576">
    <property type="term" value="C:extracellular region"/>
    <property type="evidence" value="ECO:0007669"/>
    <property type="project" value="TreeGrafter"/>
</dbReference>
<dbReference type="Proteomes" id="UP000217103">
    <property type="component" value="Unassembled WGS sequence"/>
</dbReference>
<dbReference type="InterPro" id="IPR051455">
    <property type="entry name" value="Bact_solute-bind_prot3"/>
</dbReference>
<comment type="similarity">
    <text evidence="1 4">Belongs to the bacterial solute-binding protein 3 family.</text>
</comment>
<dbReference type="Pfam" id="PF00497">
    <property type="entry name" value="SBP_bac_3"/>
    <property type="match status" value="1"/>
</dbReference>
<keyword evidence="6" id="KW-1133">Transmembrane helix</keyword>
<dbReference type="PANTHER" id="PTHR30085">
    <property type="entry name" value="AMINO ACID ABC TRANSPORTER PERMEASE"/>
    <property type="match status" value="1"/>
</dbReference>
<keyword evidence="9" id="KW-1185">Reference proteome</keyword>
<evidence type="ECO:0000313" key="9">
    <source>
        <dbReference type="Proteomes" id="UP000217103"/>
    </source>
</evidence>
<dbReference type="AlphaFoldDB" id="A0A1H1FPZ7"/>
<sequence length="347" mass="37430">MNGDPVGSAKAEEPQPKTGEPQPEEAAGSMGERRLRLAGWLFAIAAVLFAGTMLVVEVGPPSEAELREQAGLIGKKSLRIGVKYDTPGIARVDSTGEVSGFDIDIALLIAADLGFRPDQVEFLEIETEDRARMRAKNRQGEYVTVDLVVATFSVTPERRAEASVGFSTPYLHTEQSVVTLAGHPPISSLHQLRGKKVCTLGTSTSESELVKAGAEVTGMNRISECMEGLENGDYEAVSTDAAILAGFVAESDGKLAHFDIGLAETEMWAVNTGSNTALGTLVELALYRSYADPQDQRWEEAYKKHIGPLLKANPGIDVAGSEQPCVNEPDVRRWPWEYAVSTPPCQR</sequence>
<feature type="domain" description="Solute-binding protein family 3/N-terminal" evidence="7">
    <location>
        <begin position="77"/>
        <end position="309"/>
    </location>
</feature>
<gene>
    <name evidence="8" type="ORF">SAMN04489764_3112</name>
</gene>
<accession>A0A1H1FPZ7</accession>
<keyword evidence="3" id="KW-0732">Signal</keyword>
<dbReference type="EMBL" id="FNKK01000002">
    <property type="protein sequence ID" value="SDR02997.1"/>
    <property type="molecule type" value="Genomic_DNA"/>
</dbReference>
<name>A0A1H1FPZ7_9ACTN</name>
<keyword evidence="2" id="KW-0813">Transport</keyword>
<dbReference type="InterPro" id="IPR001638">
    <property type="entry name" value="Solute-binding_3/MltF_N"/>
</dbReference>
<evidence type="ECO:0000256" key="3">
    <source>
        <dbReference type="ARBA" id="ARBA00022729"/>
    </source>
</evidence>
<dbReference type="SUPFAM" id="SSF53850">
    <property type="entry name" value="Periplasmic binding protein-like II"/>
    <property type="match status" value="1"/>
</dbReference>
<dbReference type="GO" id="GO:0030288">
    <property type="term" value="C:outer membrane-bounded periplasmic space"/>
    <property type="evidence" value="ECO:0007669"/>
    <property type="project" value="TreeGrafter"/>
</dbReference>
<evidence type="ECO:0000259" key="7">
    <source>
        <dbReference type="SMART" id="SM00062"/>
    </source>
</evidence>
<dbReference type="Gene3D" id="3.40.190.10">
    <property type="entry name" value="Periplasmic binding protein-like II"/>
    <property type="match status" value="2"/>
</dbReference>